<sequence>MCDGTPQPKVEDLQTRQKELIERKRKAGWQTDVEIRPSRFNMSFISTKIPPRSQKSRGPGGKEAAADKLNRSIY</sequence>
<proteinExistence type="predicted"/>
<dbReference type="AlphaFoldDB" id="A0AAE1DUQ5"/>
<reference evidence="2" key="1">
    <citation type="journal article" date="2023" name="G3 (Bethesda)">
        <title>A reference genome for the long-term kleptoplast-retaining sea slug Elysia crispata morphotype clarki.</title>
        <authorList>
            <person name="Eastman K.E."/>
            <person name="Pendleton A.L."/>
            <person name="Shaikh M.A."/>
            <person name="Suttiyut T."/>
            <person name="Ogas R."/>
            <person name="Tomko P."/>
            <person name="Gavelis G."/>
            <person name="Widhalm J.R."/>
            <person name="Wisecaver J.H."/>
        </authorList>
    </citation>
    <scope>NUCLEOTIDE SEQUENCE</scope>
    <source>
        <strain evidence="2">ECLA1</strain>
    </source>
</reference>
<dbReference type="Proteomes" id="UP001283361">
    <property type="component" value="Unassembled WGS sequence"/>
</dbReference>
<evidence type="ECO:0000313" key="2">
    <source>
        <dbReference type="EMBL" id="KAK3783781.1"/>
    </source>
</evidence>
<name>A0AAE1DUQ5_9GAST</name>
<accession>A0AAE1DUQ5</accession>
<protein>
    <submittedName>
        <fullName evidence="2">Uncharacterized protein</fullName>
    </submittedName>
</protein>
<feature type="region of interest" description="Disordered" evidence="1">
    <location>
        <begin position="45"/>
        <end position="74"/>
    </location>
</feature>
<comment type="caution">
    <text evidence="2">The sequence shown here is derived from an EMBL/GenBank/DDBJ whole genome shotgun (WGS) entry which is preliminary data.</text>
</comment>
<feature type="compositionally biased region" description="Basic and acidic residues" evidence="1">
    <location>
        <begin position="64"/>
        <end position="74"/>
    </location>
</feature>
<organism evidence="2 3">
    <name type="scientific">Elysia crispata</name>
    <name type="common">lettuce slug</name>
    <dbReference type="NCBI Taxonomy" id="231223"/>
    <lineage>
        <taxon>Eukaryota</taxon>
        <taxon>Metazoa</taxon>
        <taxon>Spiralia</taxon>
        <taxon>Lophotrochozoa</taxon>
        <taxon>Mollusca</taxon>
        <taxon>Gastropoda</taxon>
        <taxon>Heterobranchia</taxon>
        <taxon>Euthyneura</taxon>
        <taxon>Panpulmonata</taxon>
        <taxon>Sacoglossa</taxon>
        <taxon>Placobranchoidea</taxon>
        <taxon>Plakobranchidae</taxon>
        <taxon>Elysia</taxon>
    </lineage>
</organism>
<dbReference type="EMBL" id="JAWDGP010002355">
    <property type="protein sequence ID" value="KAK3783781.1"/>
    <property type="molecule type" value="Genomic_DNA"/>
</dbReference>
<gene>
    <name evidence="2" type="ORF">RRG08_063442</name>
</gene>
<evidence type="ECO:0000313" key="3">
    <source>
        <dbReference type="Proteomes" id="UP001283361"/>
    </source>
</evidence>
<evidence type="ECO:0000256" key="1">
    <source>
        <dbReference type="SAM" id="MobiDB-lite"/>
    </source>
</evidence>
<keyword evidence="3" id="KW-1185">Reference proteome</keyword>